<dbReference type="SUPFAM" id="SSF48403">
    <property type="entry name" value="Ankyrin repeat"/>
    <property type="match status" value="1"/>
</dbReference>
<dbReference type="Gene3D" id="1.25.40.20">
    <property type="entry name" value="Ankyrin repeat-containing domain"/>
    <property type="match status" value="1"/>
</dbReference>
<gene>
    <name evidence="1" type="ordered locus">CBUD_1674</name>
</gene>
<dbReference type="KEGG" id="cbd:CBUD_1674"/>
<organism evidence="1 2">
    <name type="scientific">Coxiella burnetii (strain Dugway 5J108-111)</name>
    <dbReference type="NCBI Taxonomy" id="434922"/>
    <lineage>
        <taxon>Bacteria</taxon>
        <taxon>Pseudomonadati</taxon>
        <taxon>Pseudomonadota</taxon>
        <taxon>Gammaproteobacteria</taxon>
        <taxon>Legionellales</taxon>
        <taxon>Coxiellaceae</taxon>
        <taxon>Coxiella</taxon>
    </lineage>
</organism>
<evidence type="ECO:0000313" key="2">
    <source>
        <dbReference type="Proteomes" id="UP000008555"/>
    </source>
</evidence>
<accession>A9KEJ0</accession>
<reference evidence="1 2" key="1">
    <citation type="journal article" date="2009" name="Infect. Immun.">
        <title>Comparative genomics reveal extensive transposon-mediated genomic plasticity and diversity among potential effector proteins within the genus Coxiella.</title>
        <authorList>
            <person name="Beare P.A."/>
            <person name="Unsworth N."/>
            <person name="Andoh M."/>
            <person name="Voth D.E."/>
            <person name="Omsland A."/>
            <person name="Gilk S.D."/>
            <person name="Williams K.P."/>
            <person name="Sobral B.W."/>
            <person name="Kupko J.J.III."/>
            <person name="Porcella S.F."/>
            <person name="Samuel J.E."/>
            <person name="Heinzen R.A."/>
        </authorList>
    </citation>
    <scope>NUCLEOTIDE SEQUENCE [LARGE SCALE GENOMIC DNA]</scope>
    <source>
        <strain evidence="1 2">Dugway 5J108-111</strain>
    </source>
</reference>
<evidence type="ECO:0000313" key="1">
    <source>
        <dbReference type="EMBL" id="ABS77302.1"/>
    </source>
</evidence>
<dbReference type="HOGENOM" id="CLU_448132_0_0_6"/>
<dbReference type="AlphaFoldDB" id="A9KEJ0"/>
<evidence type="ECO:0008006" key="3">
    <source>
        <dbReference type="Google" id="ProtNLM"/>
    </source>
</evidence>
<dbReference type="Proteomes" id="UP000008555">
    <property type="component" value="Chromosome"/>
</dbReference>
<name>A9KEJ0_COXBN</name>
<dbReference type="InterPro" id="IPR036770">
    <property type="entry name" value="Ankyrin_rpt-contain_sf"/>
</dbReference>
<proteinExistence type="predicted"/>
<sequence length="609" mass="68871">MSRQETIVTEPPTKRPRGLAIKEKKLTKKVDFFCTQVGEKQETVSSFLEREEKELSEFLSQIEDGDTVFFRITFCATEPNGKKALKALEVLMQSDAWVRLTPAQLLKILKTVSSQPEHRGKTAFWLIACAASHGHPAALEMLIQSGAWAKLTPQQLLELLKAAPDNQDDRDLGKTAFWVITCAASNGHPAALETLIQSGAWAKLTPQQLPELFKAAPAHPDDTALGETAFWTITMAAANGYPAPLEMLMQSNAWKNLPVDDILQLLKSFLTHDECSYKDIPSFCVIIIAAANYPKSLNLLTQKLMQLPRRRLSNWLTTDLSGSSDKLATQILKVAVNSNRMQPFEWLLCCVDMDHSDQEKEAEYQQKVLPILKKVHSLTESILSPIALDYPVGKEEKNEEEDTGLLEPISKNELDSIVNDLISYESDPSKPKENLLSIILDKLQTYTSLFDLTCVLNKLTETFPESEPLKRQYVDLLILQASSLTYYSEDTFLSTAFKNLISLNFLENDELLWQRLIIKVIESDSNKKIFHPSDGQIAGFIKETFTLKEQRKITFEDFKNACTQFKEKLTTEPEQKEKPLYNSQFFRTPVAVTVTVAESESDHDYHTRI</sequence>
<protein>
    <recommendedName>
        <fullName evidence="3">Ankyrin repeat protein</fullName>
    </recommendedName>
</protein>
<dbReference type="EMBL" id="CP000733">
    <property type="protein sequence ID" value="ABS77302.1"/>
    <property type="molecule type" value="Genomic_DNA"/>
</dbReference>
<dbReference type="RefSeq" id="WP_011997212.1">
    <property type="nucleotide sequence ID" value="NC_009727.1"/>
</dbReference>